<protein>
    <submittedName>
        <fullName evidence="13">Uncharacterized protein</fullName>
    </submittedName>
</protein>
<evidence type="ECO:0000313" key="14">
    <source>
        <dbReference type="Proteomes" id="UP001591681"/>
    </source>
</evidence>
<keyword evidence="9" id="KW-0325">Glycoprotein</keyword>
<proteinExistence type="predicted"/>
<keyword evidence="6 12" id="KW-0472">Membrane</keyword>
<evidence type="ECO:0000256" key="2">
    <source>
        <dbReference type="ARBA" id="ARBA00022475"/>
    </source>
</evidence>
<dbReference type="PANTHER" id="PTHR25466">
    <property type="entry name" value="T-LYMPHOCYTE ACTIVATION ANTIGEN"/>
    <property type="match status" value="1"/>
</dbReference>
<feature type="compositionally biased region" description="Polar residues" evidence="11">
    <location>
        <begin position="411"/>
        <end position="426"/>
    </location>
</feature>
<dbReference type="Proteomes" id="UP001591681">
    <property type="component" value="Unassembled WGS sequence"/>
</dbReference>
<evidence type="ECO:0000256" key="10">
    <source>
        <dbReference type="ARBA" id="ARBA00023319"/>
    </source>
</evidence>
<evidence type="ECO:0000256" key="6">
    <source>
        <dbReference type="ARBA" id="ARBA00023136"/>
    </source>
</evidence>
<feature type="compositionally biased region" description="Polar residues" evidence="11">
    <location>
        <begin position="367"/>
        <end position="385"/>
    </location>
</feature>
<evidence type="ECO:0000256" key="4">
    <source>
        <dbReference type="ARBA" id="ARBA00022729"/>
    </source>
</evidence>
<evidence type="ECO:0000313" key="13">
    <source>
        <dbReference type="EMBL" id="KAL2080164.1"/>
    </source>
</evidence>
<keyword evidence="2" id="KW-1003">Cell membrane</keyword>
<dbReference type="InterPro" id="IPR051713">
    <property type="entry name" value="T-cell_Activation_Regulation"/>
</dbReference>
<name>A0ABD1IYZ4_9TELE</name>
<evidence type="ECO:0000256" key="3">
    <source>
        <dbReference type="ARBA" id="ARBA00022692"/>
    </source>
</evidence>
<keyword evidence="10" id="KW-0393">Immunoglobulin domain</keyword>
<evidence type="ECO:0000256" key="8">
    <source>
        <dbReference type="ARBA" id="ARBA00023170"/>
    </source>
</evidence>
<comment type="subcellular location">
    <subcellularLocation>
        <location evidence="1">Cell membrane</location>
        <topology evidence="1">Single-pass type I membrane protein</topology>
    </subcellularLocation>
</comment>
<organism evidence="13 14">
    <name type="scientific">Coilia grayii</name>
    <name type="common">Gray's grenadier anchovy</name>
    <dbReference type="NCBI Taxonomy" id="363190"/>
    <lineage>
        <taxon>Eukaryota</taxon>
        <taxon>Metazoa</taxon>
        <taxon>Chordata</taxon>
        <taxon>Craniata</taxon>
        <taxon>Vertebrata</taxon>
        <taxon>Euteleostomi</taxon>
        <taxon>Actinopterygii</taxon>
        <taxon>Neopterygii</taxon>
        <taxon>Teleostei</taxon>
        <taxon>Clupei</taxon>
        <taxon>Clupeiformes</taxon>
        <taxon>Clupeoidei</taxon>
        <taxon>Engraulidae</taxon>
        <taxon>Coilinae</taxon>
        <taxon>Coilia</taxon>
    </lineage>
</organism>
<keyword evidence="5 12" id="KW-1133">Transmembrane helix</keyword>
<dbReference type="PANTHER" id="PTHR25466:SF12">
    <property type="match status" value="1"/>
</dbReference>
<reference evidence="13 14" key="1">
    <citation type="submission" date="2024-09" db="EMBL/GenBank/DDBJ databases">
        <title>A chromosome-level genome assembly of Gray's grenadier anchovy, Coilia grayii.</title>
        <authorList>
            <person name="Fu Z."/>
        </authorList>
    </citation>
    <scope>NUCLEOTIDE SEQUENCE [LARGE SCALE GENOMIC DNA]</scope>
    <source>
        <strain evidence="13">G4</strain>
        <tissue evidence="13">Muscle</tissue>
    </source>
</reference>
<evidence type="ECO:0000256" key="7">
    <source>
        <dbReference type="ARBA" id="ARBA00023157"/>
    </source>
</evidence>
<keyword evidence="4" id="KW-0732">Signal</keyword>
<accession>A0ABD1IYZ4</accession>
<feature type="compositionally biased region" description="Low complexity" evidence="11">
    <location>
        <begin position="436"/>
        <end position="450"/>
    </location>
</feature>
<keyword evidence="14" id="KW-1185">Reference proteome</keyword>
<comment type="caution">
    <text evidence="13">The sequence shown here is derived from an EMBL/GenBank/DDBJ whole genome shotgun (WGS) entry which is preliminary data.</text>
</comment>
<evidence type="ECO:0000256" key="12">
    <source>
        <dbReference type="SAM" id="Phobius"/>
    </source>
</evidence>
<keyword evidence="3 12" id="KW-0812">Transmembrane</keyword>
<evidence type="ECO:0000256" key="1">
    <source>
        <dbReference type="ARBA" id="ARBA00004251"/>
    </source>
</evidence>
<evidence type="ECO:0000256" key="9">
    <source>
        <dbReference type="ARBA" id="ARBA00023180"/>
    </source>
</evidence>
<feature type="region of interest" description="Disordered" evidence="11">
    <location>
        <begin position="365"/>
        <end position="385"/>
    </location>
</feature>
<dbReference type="EMBL" id="JBHFQA010000021">
    <property type="protein sequence ID" value="KAL2080164.1"/>
    <property type="molecule type" value="Genomic_DNA"/>
</dbReference>
<dbReference type="AlphaFoldDB" id="A0ABD1IYZ4"/>
<dbReference type="GO" id="GO:0005886">
    <property type="term" value="C:plasma membrane"/>
    <property type="evidence" value="ECO:0007669"/>
    <property type="project" value="UniProtKB-SubCell"/>
</dbReference>
<feature type="region of interest" description="Disordered" evidence="11">
    <location>
        <begin position="407"/>
        <end position="499"/>
    </location>
</feature>
<keyword evidence="8" id="KW-0675">Receptor</keyword>
<feature type="transmembrane region" description="Helical" evidence="12">
    <location>
        <begin position="257"/>
        <end position="277"/>
    </location>
</feature>
<keyword evidence="7" id="KW-1015">Disulfide bond</keyword>
<evidence type="ECO:0000256" key="5">
    <source>
        <dbReference type="ARBA" id="ARBA00022989"/>
    </source>
</evidence>
<gene>
    <name evidence="13" type="ORF">ACEWY4_023957</name>
</gene>
<sequence length="499" mass="54835">MQNGEVNEKHKRARLQNQYLILEDVTEEDEGLYVIKNTDVPSHVRHITLIVRDCVLEQSIKYGDTYHIQLRAIPLPITLEFRYGITHINQTTESPPVVLLNQSATPVEEYKSRLTVSHKEVTLHKVTGMDEGSYTILDSNGKAQLRTCLNVKEHQHFFHLEYDQTLEINLYLNHSKVTLAYTKDSDRKERLILDQGELVVPMDPAVDGRLSVEGFKAYLKHVRVADMGHFRVRDLLGFHIADIHLKVHPYKLPTTSVAILSLLGLVGLMLLMCLLSCQIKVRRRNEKARKIALIAQQAGKGDGDAFRQVVTEAYTRFTEDSITQSQWDPNTDNTEVEIKGLEVSKAGRYQSLTSDKNLLEMSDSGVEFTSSGQPLDSDTDVPQTYASHKPLLDSVHSDGFVTAQPTIAEGTESNSRTPDSILSASPASLHRANGQPDADLLGDAAPDSPLRGPEGDGGIAAAPLIPAVSPAKEPSKDAGPVGEAASTVPPAAATENATT</sequence>
<evidence type="ECO:0000256" key="11">
    <source>
        <dbReference type="SAM" id="MobiDB-lite"/>
    </source>
</evidence>